<dbReference type="Gene3D" id="2.40.160.200">
    <property type="entry name" value="LURP1-related"/>
    <property type="match status" value="1"/>
</dbReference>
<organism evidence="2 3">
    <name type="scientific">Punica granatum</name>
    <name type="common">Pomegranate</name>
    <dbReference type="NCBI Taxonomy" id="22663"/>
    <lineage>
        <taxon>Eukaryota</taxon>
        <taxon>Viridiplantae</taxon>
        <taxon>Streptophyta</taxon>
        <taxon>Embryophyta</taxon>
        <taxon>Tracheophyta</taxon>
        <taxon>Spermatophyta</taxon>
        <taxon>Magnoliopsida</taxon>
        <taxon>eudicotyledons</taxon>
        <taxon>Gunneridae</taxon>
        <taxon>Pentapetalae</taxon>
        <taxon>rosids</taxon>
        <taxon>malvids</taxon>
        <taxon>Myrtales</taxon>
        <taxon>Lythraceae</taxon>
        <taxon>Punica</taxon>
    </lineage>
</organism>
<keyword evidence="3" id="KW-1185">Reference proteome</keyword>
<evidence type="ECO:0008006" key="4">
    <source>
        <dbReference type="Google" id="ProtNLM"/>
    </source>
</evidence>
<proteinExistence type="inferred from homology"/>
<dbReference type="InterPro" id="IPR038595">
    <property type="entry name" value="LOR_sf"/>
</dbReference>
<dbReference type="STRING" id="22663.A0A2I0K9W4"/>
<dbReference type="EMBL" id="PGOL01000760">
    <property type="protein sequence ID" value="PKI65339.1"/>
    <property type="molecule type" value="Genomic_DNA"/>
</dbReference>
<dbReference type="Proteomes" id="UP000233551">
    <property type="component" value="Unassembled WGS sequence"/>
</dbReference>
<dbReference type="AlphaFoldDB" id="A0A2I0K9W4"/>
<accession>A0A2I0K9W4</accession>
<protein>
    <recommendedName>
        <fullName evidence="4">Protein LURP-one-related 11-like</fullName>
    </recommendedName>
</protein>
<sequence>MASSKVHCVQEMAAACKDVPCCSLDRTSTKRESFTVWMKSLIMQGKGCTVFNEDGEVVYRMDNYDTRRSRKVYLMDLQGRVLFTIIKRKLRFFGRWEGYKSEKYSASGSHNKRTWFRVRKDCSILKKSLHCDVTTFCGKTQRSCYSIEGFTDKLEFNIKNSIGSVLAEVRRKQTTSGVCLGEDVLALVIEPQVDHSLIVALVAVYGSICHRM</sequence>
<dbReference type="InterPro" id="IPR007612">
    <property type="entry name" value="LOR"/>
</dbReference>
<dbReference type="PANTHER" id="PTHR31087:SF153">
    <property type="entry name" value="PROTEIN LURP-ONE-RELATED 11"/>
    <property type="match status" value="1"/>
</dbReference>
<comment type="caution">
    <text evidence="2">The sequence shown here is derived from an EMBL/GenBank/DDBJ whole genome shotgun (WGS) entry which is preliminary data.</text>
</comment>
<gene>
    <name evidence="2" type="ORF">CRG98_014303</name>
</gene>
<name>A0A2I0K9W4_PUNGR</name>
<dbReference type="PANTHER" id="PTHR31087">
    <property type="match status" value="1"/>
</dbReference>
<dbReference type="SUPFAM" id="SSF54518">
    <property type="entry name" value="Tubby C-terminal domain-like"/>
    <property type="match status" value="1"/>
</dbReference>
<evidence type="ECO:0000313" key="3">
    <source>
        <dbReference type="Proteomes" id="UP000233551"/>
    </source>
</evidence>
<comment type="similarity">
    <text evidence="1">Belongs to the LOR family.</text>
</comment>
<evidence type="ECO:0000256" key="1">
    <source>
        <dbReference type="ARBA" id="ARBA00005437"/>
    </source>
</evidence>
<evidence type="ECO:0000313" key="2">
    <source>
        <dbReference type="EMBL" id="PKI65339.1"/>
    </source>
</evidence>
<dbReference type="Pfam" id="PF04525">
    <property type="entry name" value="LOR"/>
    <property type="match status" value="1"/>
</dbReference>
<dbReference type="InterPro" id="IPR025659">
    <property type="entry name" value="Tubby-like_C"/>
</dbReference>
<reference evidence="2 3" key="1">
    <citation type="submission" date="2017-11" db="EMBL/GenBank/DDBJ databases">
        <title>De-novo sequencing of pomegranate (Punica granatum L.) genome.</title>
        <authorList>
            <person name="Akparov Z."/>
            <person name="Amiraslanov A."/>
            <person name="Hajiyeva S."/>
            <person name="Abbasov M."/>
            <person name="Kaur K."/>
            <person name="Hamwieh A."/>
            <person name="Solovyev V."/>
            <person name="Salamov A."/>
            <person name="Braich B."/>
            <person name="Kosarev P."/>
            <person name="Mahmoud A."/>
            <person name="Hajiyev E."/>
            <person name="Babayeva S."/>
            <person name="Izzatullayeva V."/>
            <person name="Mammadov A."/>
            <person name="Mammadov A."/>
            <person name="Sharifova S."/>
            <person name="Ojaghi J."/>
            <person name="Eynullazada K."/>
            <person name="Bayramov B."/>
            <person name="Abdulazimova A."/>
            <person name="Shahmuradov I."/>
        </authorList>
    </citation>
    <scope>NUCLEOTIDE SEQUENCE [LARGE SCALE GENOMIC DNA]</scope>
    <source>
        <strain evidence="3">cv. AG2017</strain>
        <tissue evidence="2">Leaf</tissue>
    </source>
</reference>